<dbReference type="EMBL" id="CP018477">
    <property type="protein sequence ID" value="ASV72674.1"/>
    <property type="molecule type" value="Genomic_DNA"/>
</dbReference>
<evidence type="ECO:0000313" key="2">
    <source>
        <dbReference type="Proteomes" id="UP000215086"/>
    </source>
</evidence>
<dbReference type="AlphaFoldDB" id="A0A286R9N3"/>
<proteinExistence type="predicted"/>
<evidence type="ECO:0000313" key="1">
    <source>
        <dbReference type="EMBL" id="ASV72674.1"/>
    </source>
</evidence>
<gene>
    <name evidence="1" type="ORF">THTE_0072</name>
</gene>
<protein>
    <submittedName>
        <fullName evidence="1">Uncharacterized protein</fullName>
    </submittedName>
</protein>
<dbReference type="KEGG" id="ttf:THTE_0072"/>
<reference evidence="1 2" key="1">
    <citation type="journal article" name="Front. Microbiol.">
        <title>Sugar Metabolism of the First Thermophilic Planctomycete Thermogutta terrifontis: Comparative Genomic and Transcriptomic Approaches.</title>
        <authorList>
            <person name="Elcheninov A.G."/>
            <person name="Menzel P."/>
            <person name="Gudbergsdottir S.R."/>
            <person name="Slesarev A.I."/>
            <person name="Kadnikov V.V."/>
            <person name="Krogh A."/>
            <person name="Bonch-Osmolovskaya E.A."/>
            <person name="Peng X."/>
            <person name="Kublanov I.V."/>
        </authorList>
    </citation>
    <scope>NUCLEOTIDE SEQUENCE [LARGE SCALE GENOMIC DNA]</scope>
    <source>
        <strain evidence="1 2">R1</strain>
    </source>
</reference>
<keyword evidence="2" id="KW-1185">Reference proteome</keyword>
<sequence>MRDPTLNGALTRRFLREVAGGCLLWPVQPGQPPTLNTFGRGMGGVADGGMALAAECIHQKRPPALSCNGEAGGSVGSGGVGVSTGFQTW</sequence>
<accession>A0A286R9N3</accession>
<organism evidence="1 2">
    <name type="scientific">Thermogutta terrifontis</name>
    <dbReference type="NCBI Taxonomy" id="1331910"/>
    <lineage>
        <taxon>Bacteria</taxon>
        <taxon>Pseudomonadati</taxon>
        <taxon>Planctomycetota</taxon>
        <taxon>Planctomycetia</taxon>
        <taxon>Pirellulales</taxon>
        <taxon>Thermoguttaceae</taxon>
        <taxon>Thermogutta</taxon>
    </lineage>
</organism>
<name>A0A286R9N3_9BACT</name>
<dbReference type="Proteomes" id="UP000215086">
    <property type="component" value="Chromosome"/>
</dbReference>